<gene>
    <name evidence="6" type="ORF">PWN146_05112</name>
</gene>
<feature type="transmembrane region" description="Helical" evidence="4">
    <location>
        <begin position="336"/>
        <end position="359"/>
    </location>
</feature>
<evidence type="ECO:0000256" key="1">
    <source>
        <dbReference type="ARBA" id="ARBA00022692"/>
    </source>
</evidence>
<evidence type="ECO:0000313" key="6">
    <source>
        <dbReference type="EMBL" id="SAY46346.1"/>
    </source>
</evidence>
<dbReference type="PANTHER" id="PTHR23542">
    <property type="match status" value="1"/>
</dbReference>
<accession>A0A1C3HMR6</accession>
<feature type="transmembrane region" description="Helical" evidence="4">
    <location>
        <begin position="79"/>
        <end position="101"/>
    </location>
</feature>
<feature type="transmembrane region" description="Helical" evidence="4">
    <location>
        <begin position="278"/>
        <end position="296"/>
    </location>
</feature>
<dbReference type="PANTHER" id="PTHR23542:SF1">
    <property type="entry name" value="MAJOR FACILITATOR SUPERFAMILY (MFS) PROFILE DOMAIN-CONTAINING PROTEIN"/>
    <property type="match status" value="1"/>
</dbReference>
<dbReference type="InterPro" id="IPR011701">
    <property type="entry name" value="MFS"/>
</dbReference>
<protein>
    <submittedName>
        <fullName evidence="6">Major Facilitator Superfamily protein</fullName>
    </submittedName>
</protein>
<keyword evidence="1 4" id="KW-0812">Transmembrane</keyword>
<dbReference type="GO" id="GO:0022857">
    <property type="term" value="F:transmembrane transporter activity"/>
    <property type="evidence" value="ECO:0007669"/>
    <property type="project" value="InterPro"/>
</dbReference>
<dbReference type="PROSITE" id="PS50850">
    <property type="entry name" value="MFS"/>
    <property type="match status" value="1"/>
</dbReference>
<feature type="transmembrane region" description="Helical" evidence="4">
    <location>
        <begin position="365"/>
        <end position="386"/>
    </location>
</feature>
<dbReference type="AlphaFoldDB" id="A0A1C3HMR6"/>
<dbReference type="Gene3D" id="1.20.1250.20">
    <property type="entry name" value="MFS general substrate transporter like domains"/>
    <property type="match status" value="2"/>
</dbReference>
<feature type="domain" description="Major facilitator superfamily (MFS) profile" evidence="5">
    <location>
        <begin position="213"/>
        <end position="398"/>
    </location>
</feature>
<keyword evidence="2 4" id="KW-1133">Transmembrane helix</keyword>
<evidence type="ECO:0000256" key="3">
    <source>
        <dbReference type="ARBA" id="ARBA00023136"/>
    </source>
</evidence>
<dbReference type="InterPro" id="IPR036259">
    <property type="entry name" value="MFS_trans_sf"/>
</dbReference>
<dbReference type="Pfam" id="PF07690">
    <property type="entry name" value="MFS_1"/>
    <property type="match status" value="1"/>
</dbReference>
<evidence type="ECO:0000259" key="5">
    <source>
        <dbReference type="PROSITE" id="PS50850"/>
    </source>
</evidence>
<feature type="transmembrane region" description="Helical" evidence="4">
    <location>
        <begin position="171"/>
        <end position="189"/>
    </location>
</feature>
<dbReference type="InterPro" id="IPR020846">
    <property type="entry name" value="MFS_dom"/>
</dbReference>
<dbReference type="EMBL" id="LT575490">
    <property type="protein sequence ID" value="SAY46346.1"/>
    <property type="molecule type" value="Genomic_DNA"/>
</dbReference>
<organism evidence="6">
    <name type="scientific">Serratia marcescens</name>
    <dbReference type="NCBI Taxonomy" id="615"/>
    <lineage>
        <taxon>Bacteria</taxon>
        <taxon>Pseudomonadati</taxon>
        <taxon>Pseudomonadota</taxon>
        <taxon>Gammaproteobacteria</taxon>
        <taxon>Enterobacterales</taxon>
        <taxon>Yersiniaceae</taxon>
        <taxon>Serratia</taxon>
    </lineage>
</organism>
<proteinExistence type="predicted"/>
<reference evidence="6" key="1">
    <citation type="submission" date="2016-05" db="EMBL/GenBank/DDBJ databases">
        <authorList>
            <person name="Cock P.J.A."/>
            <person name="Cock P.J.A."/>
        </authorList>
    </citation>
    <scope>NUCLEOTIDE SEQUENCE</scope>
    <source>
        <strain evidence="6">PWN146_assembly</strain>
    </source>
</reference>
<evidence type="ECO:0000256" key="4">
    <source>
        <dbReference type="SAM" id="Phobius"/>
    </source>
</evidence>
<dbReference type="SUPFAM" id="SSF103473">
    <property type="entry name" value="MFS general substrate transporter"/>
    <property type="match status" value="1"/>
</dbReference>
<feature type="transmembrane region" description="Helical" evidence="4">
    <location>
        <begin position="20"/>
        <end position="40"/>
    </location>
</feature>
<feature type="transmembrane region" description="Helical" evidence="4">
    <location>
        <begin position="302"/>
        <end position="324"/>
    </location>
</feature>
<sequence length="398" mass="41413">MANPYFKLFNAPGSKAFSSAGLIARLPVSMTGIGIITMLSQVRGSYWLAGAVAATFAFSMALLAPQIARAADRHGQSRVLPYATGISAIALLLLLLCTHYRAPDWTLFVFAALAGGMPSISAMVKARWSEIYRGTPQLHTAFSFESVLDEVAFIVGPPIAVGLSVSLFPEAGPLVAALLLVAGVAAFAAQKSTQPPAYAHNNQRQRAILTMPSMQILVLALIALGTIVGTVDVISVAFAEQQGQPAAASIVLSVYAFGSCLAGLIFGAMKIPVPLPRLFLYAAFATAFTTLPLLWVHNVLTLAAAMFVAGLFFAPTMIVAMGLVENIVPPSRLTEGLTWMVTGLGIGVALGAALAGLAIDVIGITAGFSITLTAGLIVLLVAAGGYRLMRRTLALKAA</sequence>
<feature type="transmembrane region" description="Helical" evidence="4">
    <location>
        <begin position="245"/>
        <end position="266"/>
    </location>
</feature>
<keyword evidence="3 4" id="KW-0472">Membrane</keyword>
<name>A0A1C3HMR6_SERMA</name>
<feature type="transmembrane region" description="Helical" evidence="4">
    <location>
        <begin position="107"/>
        <end position="126"/>
    </location>
</feature>
<feature type="transmembrane region" description="Helical" evidence="4">
    <location>
        <begin position="46"/>
        <end position="67"/>
    </location>
</feature>
<feature type="transmembrane region" description="Helical" evidence="4">
    <location>
        <begin position="216"/>
        <end position="239"/>
    </location>
</feature>
<evidence type="ECO:0000256" key="2">
    <source>
        <dbReference type="ARBA" id="ARBA00022989"/>
    </source>
</evidence>